<proteinExistence type="predicted"/>
<protein>
    <submittedName>
        <fullName evidence="2">Uncharacterized protein</fullName>
    </submittedName>
</protein>
<sequence length="88" mass="9680">MSIDAPPRVRSPRTYTTSGVQRRERAAALPLPALGALAGTFEWHPFTPIAPVVGLPQCRHCFGFVDDVRHPVVARQPSPDLPKEEDQP</sequence>
<dbReference type="STRING" id="145857.GA0070616_4391"/>
<feature type="region of interest" description="Disordered" evidence="1">
    <location>
        <begin position="1"/>
        <end position="21"/>
    </location>
</feature>
<gene>
    <name evidence="2" type="ORF">GA0070616_4391</name>
</gene>
<reference evidence="2 3" key="1">
    <citation type="submission" date="2016-06" db="EMBL/GenBank/DDBJ databases">
        <authorList>
            <person name="Kjaerup R.B."/>
            <person name="Dalgaard T.S."/>
            <person name="Juul-Madsen H.R."/>
        </authorList>
    </citation>
    <scope>NUCLEOTIDE SEQUENCE [LARGE SCALE GENOMIC DNA]</scope>
    <source>
        <strain evidence="2 3">DSM 43818</strain>
    </source>
</reference>
<dbReference type="Proteomes" id="UP000199699">
    <property type="component" value="Unassembled WGS sequence"/>
</dbReference>
<evidence type="ECO:0000256" key="1">
    <source>
        <dbReference type="SAM" id="MobiDB-lite"/>
    </source>
</evidence>
<accession>A0A1C6SS01</accession>
<evidence type="ECO:0000313" key="2">
    <source>
        <dbReference type="EMBL" id="SCL32122.1"/>
    </source>
</evidence>
<dbReference type="RefSeq" id="WP_091086190.1">
    <property type="nucleotide sequence ID" value="NZ_FMHT01000003.1"/>
</dbReference>
<dbReference type="AlphaFoldDB" id="A0A1C6SS01"/>
<name>A0A1C6SS01_9ACTN</name>
<keyword evidence="3" id="KW-1185">Reference proteome</keyword>
<evidence type="ECO:0000313" key="3">
    <source>
        <dbReference type="Proteomes" id="UP000199699"/>
    </source>
</evidence>
<organism evidence="2 3">
    <name type="scientific">Micromonospora nigra</name>
    <dbReference type="NCBI Taxonomy" id="145857"/>
    <lineage>
        <taxon>Bacteria</taxon>
        <taxon>Bacillati</taxon>
        <taxon>Actinomycetota</taxon>
        <taxon>Actinomycetes</taxon>
        <taxon>Micromonosporales</taxon>
        <taxon>Micromonosporaceae</taxon>
        <taxon>Micromonospora</taxon>
    </lineage>
</organism>
<dbReference type="EMBL" id="FMHT01000003">
    <property type="protein sequence ID" value="SCL32122.1"/>
    <property type="molecule type" value="Genomic_DNA"/>
</dbReference>